<evidence type="ECO:0000313" key="3">
    <source>
        <dbReference type="EMBL" id="SMC13792.1"/>
    </source>
</evidence>
<dbReference type="Gene3D" id="1.10.101.10">
    <property type="entry name" value="PGBD-like superfamily/PGBD"/>
    <property type="match status" value="1"/>
</dbReference>
<dbReference type="InterPro" id="IPR002477">
    <property type="entry name" value="Peptidoglycan-bd-like"/>
</dbReference>
<feature type="compositionally biased region" description="Basic and acidic residues" evidence="1">
    <location>
        <begin position="62"/>
        <end position="73"/>
    </location>
</feature>
<dbReference type="Pfam" id="PF01471">
    <property type="entry name" value="PG_binding_1"/>
    <property type="match status" value="1"/>
</dbReference>
<evidence type="ECO:0000313" key="4">
    <source>
        <dbReference type="Proteomes" id="UP000193224"/>
    </source>
</evidence>
<accession>A0A1X7BVV3</accession>
<dbReference type="Proteomes" id="UP000193224">
    <property type="component" value="Unassembled WGS sequence"/>
</dbReference>
<reference evidence="3 4" key="1">
    <citation type="submission" date="2017-03" db="EMBL/GenBank/DDBJ databases">
        <authorList>
            <person name="Afonso C.L."/>
            <person name="Miller P.J."/>
            <person name="Scott M.A."/>
            <person name="Spackman E."/>
            <person name="Goraichik I."/>
            <person name="Dimitrov K.M."/>
            <person name="Suarez D.L."/>
            <person name="Swayne D.E."/>
        </authorList>
    </citation>
    <scope>NUCLEOTIDE SEQUENCE [LARGE SCALE GENOMIC DNA]</scope>
    <source>
        <strain evidence="3 4">CECT 7745</strain>
    </source>
</reference>
<dbReference type="RefSeq" id="WP_085801718.1">
    <property type="nucleotide sequence ID" value="NZ_FWXB01000016.1"/>
</dbReference>
<feature type="region of interest" description="Disordered" evidence="1">
    <location>
        <begin position="60"/>
        <end position="81"/>
    </location>
</feature>
<evidence type="ECO:0000259" key="2">
    <source>
        <dbReference type="Pfam" id="PF01471"/>
    </source>
</evidence>
<dbReference type="SUPFAM" id="SSF47090">
    <property type="entry name" value="PGBD-like"/>
    <property type="match status" value="1"/>
</dbReference>
<evidence type="ECO:0000256" key="1">
    <source>
        <dbReference type="SAM" id="MobiDB-lite"/>
    </source>
</evidence>
<name>A0A1X7BVV3_9RHOB</name>
<keyword evidence="4" id="KW-1185">Reference proteome</keyword>
<dbReference type="InterPro" id="IPR036365">
    <property type="entry name" value="PGBD-like_sf"/>
</dbReference>
<dbReference type="OrthoDB" id="7861420at2"/>
<dbReference type="AlphaFoldDB" id="A0A1X7BVV3"/>
<organism evidence="3 4">
    <name type="scientific">Roseovarius aestuarii</name>
    <dbReference type="NCBI Taxonomy" id="475083"/>
    <lineage>
        <taxon>Bacteria</taxon>
        <taxon>Pseudomonadati</taxon>
        <taxon>Pseudomonadota</taxon>
        <taxon>Alphaproteobacteria</taxon>
        <taxon>Rhodobacterales</taxon>
        <taxon>Roseobacteraceae</taxon>
        <taxon>Roseovarius</taxon>
    </lineage>
</organism>
<dbReference type="EMBL" id="FWXB01000016">
    <property type="protein sequence ID" value="SMC13792.1"/>
    <property type="molecule type" value="Genomic_DNA"/>
</dbReference>
<dbReference type="PROSITE" id="PS51257">
    <property type="entry name" value="PROKAR_LIPOPROTEIN"/>
    <property type="match status" value="1"/>
</dbReference>
<protein>
    <submittedName>
        <fullName evidence="3">Putative peptidoglycan binding domain protein</fullName>
    </submittedName>
</protein>
<sequence length="171" mass="18573">MIRHLPTLLLAASVTTACDNRLPGAEADHPTSRTASAPGVTPGICWGRNVTPAVVETVTEQTELKPNETHEDGAAPQPTAYKTETRQVIVQERVETQFEIPCTGTMTPEFVASLQRALTARGYYRGPITGQMNARTRAALRSYQSRQGLNSDILSMETARLLGLVAAKRPE</sequence>
<gene>
    <name evidence="3" type="ORF">ROA7745_03652</name>
</gene>
<feature type="domain" description="Peptidoglycan binding-like" evidence="2">
    <location>
        <begin position="109"/>
        <end position="152"/>
    </location>
</feature>
<proteinExistence type="predicted"/>
<dbReference type="InterPro" id="IPR036366">
    <property type="entry name" value="PGBDSf"/>
</dbReference>